<comment type="caution">
    <text evidence="2">The sequence shown here is derived from an EMBL/GenBank/DDBJ whole genome shotgun (WGS) entry which is preliminary data.</text>
</comment>
<gene>
    <name evidence="2" type="ORF">RFI_26189</name>
</gene>
<keyword evidence="1" id="KW-0812">Transmembrane</keyword>
<feature type="transmembrane region" description="Helical" evidence="1">
    <location>
        <begin position="74"/>
        <end position="93"/>
    </location>
</feature>
<keyword evidence="1" id="KW-1133">Transmembrane helix</keyword>
<dbReference type="EMBL" id="ASPP01022670">
    <property type="protein sequence ID" value="ETO11187.1"/>
    <property type="molecule type" value="Genomic_DNA"/>
</dbReference>
<accession>X6MCK7</accession>
<keyword evidence="1" id="KW-0472">Membrane</keyword>
<dbReference type="Proteomes" id="UP000023152">
    <property type="component" value="Unassembled WGS sequence"/>
</dbReference>
<feature type="transmembrane region" description="Helical" evidence="1">
    <location>
        <begin position="175"/>
        <end position="195"/>
    </location>
</feature>
<name>X6MCK7_RETFI</name>
<evidence type="ECO:0000313" key="2">
    <source>
        <dbReference type="EMBL" id="ETO11187.1"/>
    </source>
</evidence>
<reference evidence="2 3" key="1">
    <citation type="journal article" date="2013" name="Curr. Biol.">
        <title>The Genome of the Foraminiferan Reticulomyxa filosa.</title>
        <authorList>
            <person name="Glockner G."/>
            <person name="Hulsmann N."/>
            <person name="Schleicher M."/>
            <person name="Noegel A.A."/>
            <person name="Eichinger L."/>
            <person name="Gallinger C."/>
            <person name="Pawlowski J."/>
            <person name="Sierra R."/>
            <person name="Euteneuer U."/>
            <person name="Pillet L."/>
            <person name="Moustafa A."/>
            <person name="Platzer M."/>
            <person name="Groth M."/>
            <person name="Szafranski K."/>
            <person name="Schliwa M."/>
        </authorList>
    </citation>
    <scope>NUCLEOTIDE SEQUENCE [LARGE SCALE GENOMIC DNA]</scope>
</reference>
<proteinExistence type="predicted"/>
<dbReference type="AlphaFoldDB" id="X6MCK7"/>
<sequence>MICGVDTNMVLGLELSSCIVADCCFREVGLNAIKFDSTSLSLLLLLSVWSQQNRVFSFILFLYKKTFSNHTSVVCHYCCYFCLKISCLLLFVVTEILPSFLRRNPFISSSFFVFFLVLAVIYEEILVSIEKKKLVVVHYKFFVVKKKKCISCKICRNNEAIFTIKKLINKILDKSLLLLRYSVTDLLQVLFFFFFSKTGIKNINVNHKSIANKNKKPKN</sequence>
<organism evidence="2 3">
    <name type="scientific">Reticulomyxa filosa</name>
    <dbReference type="NCBI Taxonomy" id="46433"/>
    <lineage>
        <taxon>Eukaryota</taxon>
        <taxon>Sar</taxon>
        <taxon>Rhizaria</taxon>
        <taxon>Retaria</taxon>
        <taxon>Foraminifera</taxon>
        <taxon>Monothalamids</taxon>
        <taxon>Reticulomyxidae</taxon>
        <taxon>Reticulomyxa</taxon>
    </lineage>
</organism>
<keyword evidence="3" id="KW-1185">Reference proteome</keyword>
<feature type="transmembrane region" description="Helical" evidence="1">
    <location>
        <begin position="105"/>
        <end position="122"/>
    </location>
</feature>
<evidence type="ECO:0000256" key="1">
    <source>
        <dbReference type="SAM" id="Phobius"/>
    </source>
</evidence>
<protein>
    <submittedName>
        <fullName evidence="2">Uncharacterized protein</fullName>
    </submittedName>
</protein>
<evidence type="ECO:0000313" key="3">
    <source>
        <dbReference type="Proteomes" id="UP000023152"/>
    </source>
</evidence>